<evidence type="ECO:0000259" key="7">
    <source>
        <dbReference type="PROSITE" id="PS51766"/>
    </source>
</evidence>
<dbReference type="Pfam" id="PF00404">
    <property type="entry name" value="Dockerin_1"/>
    <property type="match status" value="1"/>
</dbReference>
<dbReference type="Gene3D" id="1.20.1270.90">
    <property type="entry name" value="AF1782-like"/>
    <property type="match status" value="1"/>
</dbReference>
<feature type="site" description="Important for catalytic activity, responsible for pKa modulation of the active site Glu and correct orientation of both the proton donor and substrate" evidence="5">
    <location>
        <position position="604"/>
    </location>
</feature>
<dbReference type="Gene3D" id="2.60.120.1620">
    <property type="match status" value="1"/>
</dbReference>
<dbReference type="SUPFAM" id="SSF63446">
    <property type="entry name" value="Type I dockerin domain"/>
    <property type="match status" value="1"/>
</dbReference>
<dbReference type="Gene3D" id="2.115.10.20">
    <property type="entry name" value="Glycosyl hydrolase domain, family 43"/>
    <property type="match status" value="1"/>
</dbReference>
<name>A0A430JHQ7_9BACL</name>
<keyword evidence="6" id="KW-0732">Signal</keyword>
<dbReference type="SUPFAM" id="SSF49384">
    <property type="entry name" value="Carbohydrate-binding domain"/>
    <property type="match status" value="1"/>
</dbReference>
<dbReference type="Gene3D" id="2.60.120.200">
    <property type="match status" value="1"/>
</dbReference>
<dbReference type="Gene3D" id="1.10.1330.10">
    <property type="entry name" value="Dockerin domain"/>
    <property type="match status" value="1"/>
</dbReference>
<dbReference type="CDD" id="cd09001">
    <property type="entry name" value="GH43_FsAxh1-like"/>
    <property type="match status" value="1"/>
</dbReference>
<evidence type="ECO:0000313" key="9">
    <source>
        <dbReference type="Proteomes" id="UP000276128"/>
    </source>
</evidence>
<dbReference type="InterPro" id="IPR036439">
    <property type="entry name" value="Dockerin_dom_sf"/>
</dbReference>
<dbReference type="GO" id="GO:0030246">
    <property type="term" value="F:carbohydrate binding"/>
    <property type="evidence" value="ECO:0007669"/>
    <property type="project" value="InterPro"/>
</dbReference>
<dbReference type="InterPro" id="IPR051795">
    <property type="entry name" value="Glycosyl_Hydrlase_43"/>
</dbReference>
<dbReference type="GO" id="GO:0000272">
    <property type="term" value="P:polysaccharide catabolic process"/>
    <property type="evidence" value="ECO:0007669"/>
    <property type="project" value="InterPro"/>
</dbReference>
<dbReference type="SUPFAM" id="SSF51445">
    <property type="entry name" value="(Trans)glycosidases"/>
    <property type="match status" value="1"/>
</dbReference>
<dbReference type="InterPro" id="IPR002102">
    <property type="entry name" value="Cohesin_dom"/>
</dbReference>
<dbReference type="Pfam" id="PF14587">
    <property type="entry name" value="Glyco_hydr_30_2"/>
    <property type="match status" value="1"/>
</dbReference>
<organism evidence="8 9">
    <name type="scientific">Paenibacillus whitsoniae</name>
    <dbReference type="NCBI Taxonomy" id="2496558"/>
    <lineage>
        <taxon>Bacteria</taxon>
        <taxon>Bacillati</taxon>
        <taxon>Bacillota</taxon>
        <taxon>Bacilli</taxon>
        <taxon>Bacillales</taxon>
        <taxon>Paenibacillaceae</taxon>
        <taxon>Paenibacillus</taxon>
    </lineage>
</organism>
<feature type="active site" description="Proton acceptor" evidence="4">
    <location>
        <position position="492"/>
    </location>
</feature>
<evidence type="ECO:0000256" key="5">
    <source>
        <dbReference type="PIRSR" id="PIRSR606710-2"/>
    </source>
</evidence>
<evidence type="ECO:0000256" key="6">
    <source>
        <dbReference type="SAM" id="SignalP"/>
    </source>
</evidence>
<dbReference type="Pfam" id="PF00963">
    <property type="entry name" value="Cohesin"/>
    <property type="match status" value="1"/>
</dbReference>
<dbReference type="SUPFAM" id="SSF51011">
    <property type="entry name" value="Glycosyl hydrolase domain"/>
    <property type="match status" value="1"/>
</dbReference>
<dbReference type="Pfam" id="PF17829">
    <property type="entry name" value="GH115_C"/>
    <property type="match status" value="1"/>
</dbReference>
<dbReference type="InterPro" id="IPR016134">
    <property type="entry name" value="Dockerin_dom"/>
</dbReference>
<dbReference type="PROSITE" id="PS51766">
    <property type="entry name" value="DOCKERIN"/>
    <property type="match status" value="1"/>
</dbReference>
<evidence type="ECO:0000313" key="8">
    <source>
        <dbReference type="EMBL" id="RTE10516.1"/>
    </source>
</evidence>
<dbReference type="OrthoDB" id="9801455at2"/>
<feature type="signal peptide" evidence="6">
    <location>
        <begin position="1"/>
        <end position="34"/>
    </location>
</feature>
<dbReference type="Gene3D" id="2.60.40.680">
    <property type="match status" value="1"/>
</dbReference>
<dbReference type="RefSeq" id="WP_126140410.1">
    <property type="nucleotide sequence ID" value="NZ_RXHU01000017.1"/>
</dbReference>
<evidence type="ECO:0000256" key="2">
    <source>
        <dbReference type="ARBA" id="ARBA00022801"/>
    </source>
</evidence>
<proteinExistence type="inferred from homology"/>
<gene>
    <name evidence="8" type="ORF">EJQ19_06570</name>
</gene>
<dbReference type="Pfam" id="PF04616">
    <property type="entry name" value="Glyco_hydro_43"/>
    <property type="match status" value="1"/>
</dbReference>
<evidence type="ECO:0000256" key="4">
    <source>
        <dbReference type="PIRSR" id="PIRSR606710-1"/>
    </source>
</evidence>
<dbReference type="EMBL" id="RXHU01000017">
    <property type="protein sequence ID" value="RTE10516.1"/>
    <property type="molecule type" value="Genomic_DNA"/>
</dbReference>
<dbReference type="Pfam" id="PF17851">
    <property type="entry name" value="GH43_C2"/>
    <property type="match status" value="1"/>
</dbReference>
<dbReference type="InterPro" id="IPR013780">
    <property type="entry name" value="Glyco_hydro_b"/>
</dbReference>
<protein>
    <recommendedName>
        <fullName evidence="7">Dockerin domain-containing protein</fullName>
    </recommendedName>
</protein>
<dbReference type="CDD" id="cd14254">
    <property type="entry name" value="Dockerin_II"/>
    <property type="match status" value="1"/>
</dbReference>
<comment type="similarity">
    <text evidence="1">Belongs to the glycosyl hydrolase 43 family.</text>
</comment>
<dbReference type="Gene3D" id="3.20.20.80">
    <property type="entry name" value="Glycosidases"/>
    <property type="match status" value="1"/>
</dbReference>
<dbReference type="SUPFAM" id="SSF75005">
    <property type="entry name" value="Arabinanase/levansucrase/invertase"/>
    <property type="match status" value="1"/>
</dbReference>
<dbReference type="InterPro" id="IPR008965">
    <property type="entry name" value="CBM2/CBM3_carb-bd_dom_sf"/>
</dbReference>
<accession>A0A430JHQ7</accession>
<dbReference type="InterPro" id="IPR002105">
    <property type="entry name" value="Dockerin_1_rpt"/>
</dbReference>
<dbReference type="Gene3D" id="2.60.40.1180">
    <property type="entry name" value="Golgi alpha-mannosidase II"/>
    <property type="match status" value="1"/>
</dbReference>
<dbReference type="PROSITE" id="PS00018">
    <property type="entry name" value="EF_HAND_1"/>
    <property type="match status" value="2"/>
</dbReference>
<keyword evidence="9" id="KW-1185">Reference proteome</keyword>
<dbReference type="InterPro" id="IPR017853">
    <property type="entry name" value="GH"/>
</dbReference>
<dbReference type="CDD" id="cd08547">
    <property type="entry name" value="Type_II_cohesin"/>
    <property type="match status" value="1"/>
</dbReference>
<dbReference type="Proteomes" id="UP000276128">
    <property type="component" value="Unassembled WGS sequence"/>
</dbReference>
<keyword evidence="3" id="KW-0326">Glycosidase</keyword>
<keyword evidence="2" id="KW-0378">Hydrolase</keyword>
<feature type="active site" description="Proton donor" evidence="4">
    <location>
        <position position="661"/>
    </location>
</feature>
<feature type="chain" id="PRO_5019264968" description="Dockerin domain-containing protein" evidence="6">
    <location>
        <begin position="35"/>
        <end position="1529"/>
    </location>
</feature>
<feature type="domain" description="Dockerin" evidence="7">
    <location>
        <begin position="1467"/>
        <end position="1529"/>
    </location>
</feature>
<reference evidence="8 9" key="1">
    <citation type="submission" date="2018-12" db="EMBL/GenBank/DDBJ databases">
        <title>Bacillus ochoae sp. nov., Paenibacillus whitsoniae sp. nov., Paenibacillus spiritus sp. nov. Isolated from the Mars Exploration Rover during spacecraft assembly.</title>
        <authorList>
            <person name="Seuylemezian A."/>
            <person name="Vaishampayan P."/>
        </authorList>
    </citation>
    <scope>NUCLEOTIDE SEQUENCE [LARGE SCALE GENOMIC DNA]</scope>
    <source>
        <strain evidence="8 9">MER 54</strain>
    </source>
</reference>
<sequence length="1529" mass="164543">MGKERDFARATLTIPLCFSLIATSMLVAQNSAHAATVPTVTINYTSEKQEIDGFGASNAWSTGIVQNLANPAQKEILDALFSTSNGAGLSMVRNRLPYDIVTESGVWNWNNWDINGTTWLFNKVKSDYNVNQFFTTPWTPPPFMKSGSTGTYGEIGGKLRTDKYQAYADFLADYVNGFKTNKGIDLSAVSIQNEPNWAPNYESSTWTADDFHNFIKGYLKPTFAQKGVSAKLIMPEGLNFSEELAVPTLHDADSRERVDIIGVHQYAVNPQDPNLGAQWLSQTKQYNKKLWVTEASVGDPNDTTIRDGLYWAKMIHKDMTVAEVNAFNYWWLWNATKDSVNAIGDKGALVTLHTNDSGAVTSYDFNKRLFTLGQYSRFIRPGYKRIDSDAAPAPGIYTTAYKDPSNGKLVIVAINDNDSDTALAFNVTGKAIRSYSMYRTSATENIANLGNTSLDGASNFQATLKGKSVTTFYADVYTPSAKNPIIWADVPDVDVIRVNDTYYMTSTTMHMNPGVPIMKSKDLVNWEIVNYVYDILAANDKQTLSNGQNIYGQGSWASSIRYHNGKFYVVFASNDLGKTYIFQTADIEKGPWEKYELAGGVYHDMSLLFDDDGRVYLVYGSGAIKIIELTSDATAIKAGGMNKTIIQNASAPGGSGGLGAEGSHIHKINGKYYIFNISWPSGSIRTELVHRADAIDGTYEGKIALRSGSTSNSAGIAQGGIVQAADGNWYGMLFQDYGSVGRIPYIVPMTWSQDGWPVFGDVNDTGIPALLSRSWVSSDSFDQRTGKVGAYHTAVAGGENDDNGSNLALVWQWNHNPDNRFWSLTDRPGYLRLTTGRTSTSLLDARNTLTQRTFGPESSGTIAMDVSHMKDGDYAGIAAFQQNYGFVGVKMTGTGKSVVMVNGSSGSASEMASIPLTQDIIYLRTELDYKNRTDKANFYFSLDGERWAAIGNTLQMSYTLPHFMGYRFALFNYATKSTGGYVDFDYFNVNDKLTGSTYDTSLKSLQVNQAQVPGFSPSTFSYTLDVPPGSTPPSITAVPNDPNANVTITQATAVPGKAIVTVSGGGIQTAIYTINFNSPTFMAIEAEAAVENTANAYVYGTANGHTWTLVDGLSTKAMQFTPDDGTSVTPGTDAASLAAGSRLNYKINFPTTGTYNIWVLAKSHSFQTDSLHVGVDNSYKFTSNGIQNVSNSQFRWINLSNGGTLVTGGTPLTITAGVHELNVWGRESGLIIDRIYLTTSGATTDPVWPDTKGAAATISADSSVKAGSSFTVAVSLDNLTQSVYAQDITLSYDANVFDYVSAAGANGNIQIVTEDKRAVGKVRLLAASIGGVTGGSTPVLNLTFKVKAGVQNTTGTIAASGVKLGIAPEGTVIDATLSSKSIAVGSIDIVVDKTALTAAIANAQSLYDTAVVGTLPGQYPQAAKDALSAALTAAKAVKDSQNSSQVQVDSAVTVLANAVDTFKAAVVKEVSADLNKDGHIDVGDLAMVAYHYGKNSTSADWATAKAADVNNDNKIDIMDLAYVATKILN</sequence>
<dbReference type="InterPro" id="IPR018247">
    <property type="entry name" value="EF_Hand_1_Ca_BS"/>
</dbReference>
<evidence type="ECO:0000256" key="1">
    <source>
        <dbReference type="ARBA" id="ARBA00009865"/>
    </source>
</evidence>
<dbReference type="InterPro" id="IPR041437">
    <property type="entry name" value="GH115_C"/>
</dbReference>
<dbReference type="InterPro" id="IPR023296">
    <property type="entry name" value="Glyco_hydro_beta-prop_sf"/>
</dbReference>
<dbReference type="GO" id="GO:0004553">
    <property type="term" value="F:hydrolase activity, hydrolyzing O-glycosyl compounds"/>
    <property type="evidence" value="ECO:0007669"/>
    <property type="project" value="InterPro"/>
</dbReference>
<dbReference type="PANTHER" id="PTHR42812:SF15">
    <property type="entry name" value="HYDROLASE, PUTATIVE (AFU_ORTHOLOGUE AFUA_2G00930)-RELATED"/>
    <property type="match status" value="1"/>
</dbReference>
<dbReference type="InterPro" id="IPR006710">
    <property type="entry name" value="Glyco_hydro_43"/>
</dbReference>
<dbReference type="InterPro" id="IPR041542">
    <property type="entry name" value="GH43_C2"/>
</dbReference>
<dbReference type="InterPro" id="IPR039514">
    <property type="entry name" value="6GAL-like"/>
</dbReference>
<comment type="caution">
    <text evidence="8">The sequence shown here is derived from an EMBL/GenBank/DDBJ whole genome shotgun (WGS) entry which is preliminary data.</text>
</comment>
<dbReference type="SUPFAM" id="SSF49899">
    <property type="entry name" value="Concanavalin A-like lectins/glucanases"/>
    <property type="match status" value="1"/>
</dbReference>
<evidence type="ECO:0000256" key="3">
    <source>
        <dbReference type="ARBA" id="ARBA00023295"/>
    </source>
</evidence>
<dbReference type="PANTHER" id="PTHR42812">
    <property type="entry name" value="BETA-XYLOSIDASE"/>
    <property type="match status" value="1"/>
</dbReference>
<dbReference type="InterPro" id="IPR013320">
    <property type="entry name" value="ConA-like_dom_sf"/>
</dbReference>